<dbReference type="RefSeq" id="XP_055865294.1">
    <property type="nucleotide sequence ID" value="XM_056009319.1"/>
</dbReference>
<feature type="domain" description="Ig-like" evidence="3">
    <location>
        <begin position="20"/>
        <end position="149"/>
    </location>
</feature>
<dbReference type="PROSITE" id="PS50835">
    <property type="entry name" value="IG_LIKE"/>
    <property type="match status" value="1"/>
</dbReference>
<feature type="signal peptide" evidence="2">
    <location>
        <begin position="1"/>
        <end position="23"/>
    </location>
</feature>
<dbReference type="Proteomes" id="UP001165740">
    <property type="component" value="Chromosome 14"/>
</dbReference>
<evidence type="ECO:0000313" key="4">
    <source>
        <dbReference type="Proteomes" id="UP001165740"/>
    </source>
</evidence>
<evidence type="ECO:0000256" key="2">
    <source>
        <dbReference type="SAM" id="SignalP"/>
    </source>
</evidence>
<evidence type="ECO:0000313" key="6">
    <source>
        <dbReference type="RefSeq" id="XP_055865295.1"/>
    </source>
</evidence>
<keyword evidence="1" id="KW-1133">Transmembrane helix</keyword>
<keyword evidence="2" id="KW-0732">Signal</keyword>
<dbReference type="RefSeq" id="XP_055865295.1">
    <property type="nucleotide sequence ID" value="XM_056009320.1"/>
</dbReference>
<dbReference type="AlphaFoldDB" id="A0A9W2YRH0"/>
<evidence type="ECO:0000313" key="5">
    <source>
        <dbReference type="RefSeq" id="XP_055865294.1"/>
    </source>
</evidence>
<organism evidence="4 6">
    <name type="scientific">Biomphalaria glabrata</name>
    <name type="common">Bloodfluke planorb</name>
    <name type="synonym">Freshwater snail</name>
    <dbReference type="NCBI Taxonomy" id="6526"/>
    <lineage>
        <taxon>Eukaryota</taxon>
        <taxon>Metazoa</taxon>
        <taxon>Spiralia</taxon>
        <taxon>Lophotrochozoa</taxon>
        <taxon>Mollusca</taxon>
        <taxon>Gastropoda</taxon>
        <taxon>Heterobranchia</taxon>
        <taxon>Euthyneura</taxon>
        <taxon>Panpulmonata</taxon>
        <taxon>Hygrophila</taxon>
        <taxon>Lymnaeoidea</taxon>
        <taxon>Planorbidae</taxon>
        <taxon>Biomphalaria</taxon>
    </lineage>
</organism>
<dbReference type="InterPro" id="IPR007110">
    <property type="entry name" value="Ig-like_dom"/>
</dbReference>
<proteinExistence type="predicted"/>
<sequence length="366" mass="41646">MGHRGEYGVLLILATLTICPTQGIEYVNKSKDVILVNGESHSVTCDINLFDLDEKIEYAESTLVLLRKLDLSAVEESMAEMNMSRNDTENGHQIYIGDKWNYTFNYENLMIASTESVDCADSGLYVCMVYHRTVFTASKPNSSYYLKVTARPLITSMILMNGILRKGRSFKYYNKLLCTAEGGAESSLSWFTMCYTHGAKEIVQGQVKTVKTSTEITRNVPLNCKRTYFSSTFSDMYPDTTKVCNITCCVHTTMSNFSNLDLHDSECKHKLIQELKVSSARLDLSGKMLWFDAFLVSMVVGAAVFGTITISVLVLKFGDSERKIRFKNWKDELLAQQRLKQKKSIQKWLAKNRRHRNIVRVAQHLE</sequence>
<protein>
    <submittedName>
        <fullName evidence="5 6">Uncharacterized protein LOC106055180</fullName>
    </submittedName>
</protein>
<keyword evidence="4" id="KW-1185">Reference proteome</keyword>
<name>A0A9W2YRH0_BIOGL</name>
<feature type="chain" id="PRO_5044702416" evidence="2">
    <location>
        <begin position="24"/>
        <end position="366"/>
    </location>
</feature>
<feature type="transmembrane region" description="Helical" evidence="1">
    <location>
        <begin position="288"/>
        <end position="315"/>
    </location>
</feature>
<dbReference type="OrthoDB" id="10428978at2759"/>
<gene>
    <name evidence="5 6" type="primary">LOC106055180</name>
</gene>
<accession>A0A9W2YRH0</accession>
<dbReference type="GeneID" id="106055180"/>
<evidence type="ECO:0000259" key="3">
    <source>
        <dbReference type="PROSITE" id="PS50835"/>
    </source>
</evidence>
<reference evidence="5 6" key="1">
    <citation type="submission" date="2025-04" db="UniProtKB">
        <authorList>
            <consortium name="RefSeq"/>
        </authorList>
    </citation>
    <scope>IDENTIFICATION</scope>
</reference>
<keyword evidence="1" id="KW-0472">Membrane</keyword>
<keyword evidence="1" id="KW-0812">Transmembrane</keyword>
<evidence type="ECO:0000256" key="1">
    <source>
        <dbReference type="SAM" id="Phobius"/>
    </source>
</evidence>